<gene>
    <name evidence="1" type="ORF">SAMN05216404_104105</name>
</gene>
<name>A0A1H8G762_9PROT</name>
<sequence>MDEGDLVLIRAQILHDLGDLVPENYRTVAGPGIGKGRADWMLGRILAKKKSLMTERQALACQILLLLGLYRVANDALAEKKARRASEQIPSEKKTDEETELRESGNNVLFFEYQLRQYLTLYSMHLPKNKGHALTSLIVLDGYEPGSVAVSTPKIPLISSPPANSDEEHLAALFDPLTRAGIAALFNMIDKETWKNYFERAARNGLINARQQGLTEICYNPFLVGEWLIKNNTNCTRRQIDQKLANNLPRRSRSMKELFTGENDTHLYN</sequence>
<dbReference type="AlphaFoldDB" id="A0A1H8G762"/>
<protein>
    <submittedName>
        <fullName evidence="1">Uncharacterized protein</fullName>
    </submittedName>
</protein>
<organism evidence="1 2">
    <name type="scientific">Nitrosospira multiformis</name>
    <dbReference type="NCBI Taxonomy" id="1231"/>
    <lineage>
        <taxon>Bacteria</taxon>
        <taxon>Pseudomonadati</taxon>
        <taxon>Pseudomonadota</taxon>
        <taxon>Betaproteobacteria</taxon>
        <taxon>Nitrosomonadales</taxon>
        <taxon>Nitrosomonadaceae</taxon>
        <taxon>Nitrosospira</taxon>
    </lineage>
</organism>
<dbReference type="EMBL" id="FOCT01000004">
    <property type="protein sequence ID" value="SEN39347.1"/>
    <property type="molecule type" value="Genomic_DNA"/>
</dbReference>
<accession>A0A1H8G762</accession>
<dbReference type="RefSeq" id="WP_074745334.1">
    <property type="nucleotide sequence ID" value="NZ_FOCT01000004.1"/>
</dbReference>
<proteinExistence type="predicted"/>
<evidence type="ECO:0000313" key="2">
    <source>
        <dbReference type="Proteomes" id="UP000183898"/>
    </source>
</evidence>
<reference evidence="1 2" key="1">
    <citation type="submission" date="2016-10" db="EMBL/GenBank/DDBJ databases">
        <authorList>
            <person name="de Groot N.N."/>
        </authorList>
    </citation>
    <scope>NUCLEOTIDE SEQUENCE [LARGE SCALE GENOMIC DNA]</scope>
    <source>
        <strain evidence="1 2">Nl18</strain>
    </source>
</reference>
<evidence type="ECO:0000313" key="1">
    <source>
        <dbReference type="EMBL" id="SEN39347.1"/>
    </source>
</evidence>
<dbReference type="Proteomes" id="UP000183898">
    <property type="component" value="Unassembled WGS sequence"/>
</dbReference>